<feature type="region of interest" description="Disordered" evidence="1">
    <location>
        <begin position="37"/>
        <end position="62"/>
    </location>
</feature>
<comment type="caution">
    <text evidence="3">The sequence shown here is derived from an EMBL/GenBank/DDBJ whole genome shotgun (WGS) entry which is preliminary data.</text>
</comment>
<dbReference type="Gene3D" id="3.40.50.1820">
    <property type="entry name" value="alpha/beta hydrolase"/>
    <property type="match status" value="1"/>
</dbReference>
<keyword evidence="4" id="KW-1185">Reference proteome</keyword>
<accession>A0A232M4Q4</accession>
<feature type="domain" description="Fungal lipase-type" evidence="2">
    <location>
        <begin position="239"/>
        <end position="386"/>
    </location>
</feature>
<dbReference type="PANTHER" id="PTHR46023">
    <property type="entry name" value="LIPASE CLASS 3 PROTEIN-LIKE"/>
    <property type="match status" value="1"/>
</dbReference>
<sequence>MPHYKTRHSSPPVQQHHASSNLLFIVDSPTVDVGLYRPGRSLPQSHDPRRLRQRQEFTSHSQSAVDLANTLRQITLDQSKGQPLELQDQVTGYQTGPRLCDAVSQKLDDVITGIDCGTFSGNEADLAITSFQPALRGGDSRNRGLSNINEQKNATKPRAVVHNHFSKVHFYANSTLPPHLPPVKFYIATYPLLCLAAQYSRRVYEKPTGPERRTHIEAHNGTKAMVINSVPIDDMNTIVFAIRGTQSFRDWTVNLKTHPASARDFLDDAGNLCHAGFLYVARKMLQPVAARLKELLKEDPNRASCSLLITGHSAGGAIASLLYCHMLSRTVRSDLTHLRGFFKRIHCVTFGAPPVSLLPLDKPSSSEYRKSIFFSFINEGDPVTRADRAYVRSLLELYISPLPGPSFSTTQIGSHPPYNCSNSTLNLSEAPQKFASRYWPVPTSTLSNAGRLVLLRETPARKHSPNQETGDVGAYGTTDQELRGVVFGDPLVHVMELYERRVERLATNAVTAKLST</sequence>
<dbReference type="AlphaFoldDB" id="A0A232M4Q4"/>
<dbReference type="PANTHER" id="PTHR46023:SF6">
    <property type="entry name" value="LIPASE CLASS 3 FAMILY PROTEIN"/>
    <property type="match status" value="1"/>
</dbReference>
<evidence type="ECO:0000259" key="2">
    <source>
        <dbReference type="Pfam" id="PF01764"/>
    </source>
</evidence>
<dbReference type="InterPro" id="IPR002921">
    <property type="entry name" value="Fungal_lipase-type"/>
</dbReference>
<dbReference type="EMBL" id="NPHW01002538">
    <property type="protein sequence ID" value="OXV11254.1"/>
    <property type="molecule type" value="Genomic_DNA"/>
</dbReference>
<evidence type="ECO:0000313" key="3">
    <source>
        <dbReference type="EMBL" id="OXV11254.1"/>
    </source>
</evidence>
<organism evidence="3 4">
    <name type="scientific">Elaphomyces granulatus</name>
    <dbReference type="NCBI Taxonomy" id="519963"/>
    <lineage>
        <taxon>Eukaryota</taxon>
        <taxon>Fungi</taxon>
        <taxon>Dikarya</taxon>
        <taxon>Ascomycota</taxon>
        <taxon>Pezizomycotina</taxon>
        <taxon>Eurotiomycetes</taxon>
        <taxon>Eurotiomycetidae</taxon>
        <taxon>Eurotiales</taxon>
        <taxon>Elaphomycetaceae</taxon>
        <taxon>Elaphomyces</taxon>
    </lineage>
</organism>
<dbReference type="CDD" id="cd00519">
    <property type="entry name" value="Lipase_3"/>
    <property type="match status" value="1"/>
</dbReference>
<name>A0A232M4Q4_9EURO</name>
<reference evidence="3 4" key="1">
    <citation type="journal article" date="2015" name="Environ. Microbiol.">
        <title>Metagenome sequence of Elaphomyces granulatus from sporocarp tissue reveals Ascomycota ectomycorrhizal fingerprints of genome expansion and a Proteobacteria-rich microbiome.</title>
        <authorList>
            <person name="Quandt C.A."/>
            <person name="Kohler A."/>
            <person name="Hesse C.N."/>
            <person name="Sharpton T.J."/>
            <person name="Martin F."/>
            <person name="Spatafora J.W."/>
        </authorList>
    </citation>
    <scope>NUCLEOTIDE SEQUENCE [LARGE SCALE GENOMIC DNA]</scope>
    <source>
        <strain evidence="3 4">OSC145934</strain>
    </source>
</reference>
<dbReference type="Proteomes" id="UP000243515">
    <property type="component" value="Unassembled WGS sequence"/>
</dbReference>
<proteinExistence type="predicted"/>
<protein>
    <recommendedName>
        <fullName evidence="2">Fungal lipase-type domain-containing protein</fullName>
    </recommendedName>
</protein>
<evidence type="ECO:0000256" key="1">
    <source>
        <dbReference type="SAM" id="MobiDB-lite"/>
    </source>
</evidence>
<dbReference type="Pfam" id="PF01764">
    <property type="entry name" value="Lipase_3"/>
    <property type="match status" value="1"/>
</dbReference>
<dbReference type="InterPro" id="IPR029058">
    <property type="entry name" value="AB_hydrolase_fold"/>
</dbReference>
<feature type="compositionally biased region" description="Basic and acidic residues" evidence="1">
    <location>
        <begin position="46"/>
        <end position="57"/>
    </location>
</feature>
<dbReference type="SUPFAM" id="SSF53474">
    <property type="entry name" value="alpha/beta-Hydrolases"/>
    <property type="match status" value="1"/>
</dbReference>
<gene>
    <name evidence="3" type="ORF">Egran_00981</name>
</gene>
<evidence type="ECO:0000313" key="4">
    <source>
        <dbReference type="Proteomes" id="UP000243515"/>
    </source>
</evidence>
<dbReference type="GO" id="GO:0006629">
    <property type="term" value="P:lipid metabolic process"/>
    <property type="evidence" value="ECO:0007669"/>
    <property type="project" value="InterPro"/>
</dbReference>
<dbReference type="OrthoDB" id="438440at2759"/>